<dbReference type="AlphaFoldDB" id="A0A1M6J151"/>
<evidence type="ECO:0000313" key="2">
    <source>
        <dbReference type="Proteomes" id="UP000184172"/>
    </source>
</evidence>
<keyword evidence="2" id="KW-1185">Reference proteome</keyword>
<dbReference type="EMBL" id="FQYV01000016">
    <property type="protein sequence ID" value="SHJ40464.1"/>
    <property type="molecule type" value="Genomic_DNA"/>
</dbReference>
<organism evidence="1 2">
    <name type="scientific">Aequorivita viscosa</name>
    <dbReference type="NCBI Taxonomy" id="797419"/>
    <lineage>
        <taxon>Bacteria</taxon>
        <taxon>Pseudomonadati</taxon>
        <taxon>Bacteroidota</taxon>
        <taxon>Flavobacteriia</taxon>
        <taxon>Flavobacteriales</taxon>
        <taxon>Flavobacteriaceae</taxon>
        <taxon>Aequorivita</taxon>
    </lineage>
</organism>
<name>A0A1M6J151_9FLAO</name>
<dbReference type="Proteomes" id="UP000184172">
    <property type="component" value="Unassembled WGS sequence"/>
</dbReference>
<gene>
    <name evidence="1" type="ORF">SAMN04487908_1163</name>
</gene>
<dbReference type="RefSeq" id="WP_073218903.1">
    <property type="nucleotide sequence ID" value="NZ_FNNS01000016.1"/>
</dbReference>
<reference evidence="2" key="1">
    <citation type="submission" date="2016-11" db="EMBL/GenBank/DDBJ databases">
        <authorList>
            <person name="Varghese N."/>
            <person name="Submissions S."/>
        </authorList>
    </citation>
    <scope>NUCLEOTIDE SEQUENCE [LARGE SCALE GENOMIC DNA]</scope>
    <source>
        <strain evidence="2">DSM 26349</strain>
    </source>
</reference>
<evidence type="ECO:0000313" key="1">
    <source>
        <dbReference type="EMBL" id="SHJ40464.1"/>
    </source>
</evidence>
<sequence length="126" mass="14632">MKAIFAISFSFLLAFQSIGIGIQDIFLVGKLVQHAQYHSENYGDDFFTFVQKHYGTEKENHQEPEHEELPFQHISCQHVLTDVVIISLDITLPKVEINIPQSHKFYYQNLYSSLEKISIFQPPKFA</sequence>
<protein>
    <submittedName>
        <fullName evidence="1">Uncharacterized protein</fullName>
    </submittedName>
</protein>
<accession>A0A1M6J151</accession>
<proteinExistence type="predicted"/>
<dbReference type="STRING" id="797419.SAMN05216556_11663"/>
<dbReference type="OrthoDB" id="1446707at2"/>